<dbReference type="PANTHER" id="PTHR33077:SF17">
    <property type="entry name" value="PROTEIN TIFY 5B"/>
    <property type="match status" value="1"/>
</dbReference>
<keyword evidence="2" id="KW-0539">Nucleus</keyword>
<evidence type="ECO:0000259" key="3">
    <source>
        <dbReference type="PROSITE" id="PS51320"/>
    </source>
</evidence>
<dbReference type="SMART" id="SM00979">
    <property type="entry name" value="TIFY"/>
    <property type="match status" value="1"/>
</dbReference>
<evidence type="ECO:0000256" key="2">
    <source>
        <dbReference type="RuleBase" id="RU369065"/>
    </source>
</evidence>
<protein>
    <recommendedName>
        <fullName evidence="2">Protein TIFY</fullName>
    </recommendedName>
    <alternativeName>
        <fullName evidence="2">Jasmonate ZIM domain-containing protein</fullName>
    </alternativeName>
</protein>
<accession>A0A4Y1R6M0</accession>
<dbReference type="EMBL" id="AP019299">
    <property type="protein sequence ID" value="BBG99840.1"/>
    <property type="molecule type" value="Genomic_DNA"/>
</dbReference>
<dbReference type="GO" id="GO:2000022">
    <property type="term" value="P:regulation of jasmonic acid mediated signaling pathway"/>
    <property type="evidence" value="ECO:0007669"/>
    <property type="project" value="UniProtKB-UniRule"/>
</dbReference>
<comment type="function">
    <text evidence="2">Repressor of jasmonate responses.</text>
</comment>
<keyword evidence="2" id="KW-1184">Jasmonic acid signaling pathway</keyword>
<proteinExistence type="inferred from homology"/>
<dbReference type="PROSITE" id="PS51320">
    <property type="entry name" value="TIFY"/>
    <property type="match status" value="1"/>
</dbReference>
<feature type="domain" description="Tify" evidence="3">
    <location>
        <begin position="74"/>
        <end position="108"/>
    </location>
</feature>
<dbReference type="InterPro" id="IPR018467">
    <property type="entry name" value="CCT_CS"/>
</dbReference>
<organism evidence="4">
    <name type="scientific">Prunus dulcis</name>
    <name type="common">Almond</name>
    <name type="synonym">Amygdalus dulcis</name>
    <dbReference type="NCBI Taxonomy" id="3755"/>
    <lineage>
        <taxon>Eukaryota</taxon>
        <taxon>Viridiplantae</taxon>
        <taxon>Streptophyta</taxon>
        <taxon>Embryophyta</taxon>
        <taxon>Tracheophyta</taxon>
        <taxon>Spermatophyta</taxon>
        <taxon>Magnoliopsida</taxon>
        <taxon>eudicotyledons</taxon>
        <taxon>Gunneridae</taxon>
        <taxon>Pentapetalae</taxon>
        <taxon>rosids</taxon>
        <taxon>fabids</taxon>
        <taxon>Rosales</taxon>
        <taxon>Rosaceae</taxon>
        <taxon>Amygdaloideae</taxon>
        <taxon>Amygdaleae</taxon>
        <taxon>Prunus</taxon>
    </lineage>
</organism>
<dbReference type="PANTHER" id="PTHR33077">
    <property type="entry name" value="PROTEIN TIFY 4A-RELATED-RELATED"/>
    <property type="match status" value="1"/>
</dbReference>
<comment type="domain">
    <text evidence="2">The jas domain is required for interaction with COI1.</text>
</comment>
<dbReference type="GO" id="GO:0009611">
    <property type="term" value="P:response to wounding"/>
    <property type="evidence" value="ECO:0007669"/>
    <property type="project" value="UniProtKB-UniRule"/>
</dbReference>
<evidence type="ECO:0000313" key="4">
    <source>
        <dbReference type="EMBL" id="BBG99840.1"/>
    </source>
</evidence>
<dbReference type="InterPro" id="IPR040390">
    <property type="entry name" value="TIFY/JAZ"/>
</dbReference>
<dbReference type="GO" id="GO:0031347">
    <property type="term" value="P:regulation of defense response"/>
    <property type="evidence" value="ECO:0007669"/>
    <property type="project" value="UniProtKB-UniRule"/>
</dbReference>
<dbReference type="InterPro" id="IPR010399">
    <property type="entry name" value="Tify_dom"/>
</dbReference>
<name>A0A4Y1R6M0_PRUDU</name>
<reference evidence="4" key="1">
    <citation type="journal article" date="2019" name="Science">
        <title>Mutation of a bHLH transcription factor allowed almond domestication.</title>
        <authorList>
            <person name="Sanchez-Perez R."/>
            <person name="Pavan S."/>
            <person name="Mazzeo R."/>
            <person name="Moldovan C."/>
            <person name="Aiese Cigliano R."/>
            <person name="Del Cueto J."/>
            <person name="Ricciardi F."/>
            <person name="Lotti C."/>
            <person name="Ricciardi L."/>
            <person name="Dicenta F."/>
            <person name="Lopez-Marques R.L."/>
            <person name="Lindberg Moller B."/>
        </authorList>
    </citation>
    <scope>NUCLEOTIDE SEQUENCE</scope>
</reference>
<dbReference type="AlphaFoldDB" id="A0A4Y1R6M0"/>
<sequence>MENRALHKAQRLPFIVRSLKGKKAATNTKEHVEKIFSESSEERETLSSICSLDLGLSPMPTPSPPLETPMGDWTLDQQQQITIFYNGQVFVSDMTELQARAMILLAAGDMAERGISSVSNAALLALQSQIYGPPGVSMKRSLQSFLQKRKKRSQEASPYHSLQ</sequence>
<comment type="subcellular location">
    <subcellularLocation>
        <location evidence="2">Nucleus</location>
    </subcellularLocation>
</comment>
<dbReference type="Pfam" id="PF06200">
    <property type="entry name" value="tify"/>
    <property type="match status" value="1"/>
</dbReference>
<dbReference type="Pfam" id="PF09425">
    <property type="entry name" value="Jas_motif"/>
    <property type="match status" value="1"/>
</dbReference>
<gene>
    <name evidence="4" type="ORF">Prudu_009663</name>
</gene>
<comment type="similarity">
    <text evidence="1 2">Belongs to the TIFY/JAZ family.</text>
</comment>
<evidence type="ECO:0000256" key="1">
    <source>
        <dbReference type="ARBA" id="ARBA00008614"/>
    </source>
</evidence>
<dbReference type="GO" id="GO:0005634">
    <property type="term" value="C:nucleus"/>
    <property type="evidence" value="ECO:0007669"/>
    <property type="project" value="UniProtKB-SubCell"/>
</dbReference>